<accession>A0A6M2BM62</accession>
<comment type="caution">
    <text evidence="3">The sequence shown here is derived from an EMBL/GenBank/DDBJ whole genome shotgun (WGS) entry which is preliminary data.</text>
</comment>
<organism evidence="3 4">
    <name type="scientific">Solimonas terrae</name>
    <dbReference type="NCBI Taxonomy" id="1396819"/>
    <lineage>
        <taxon>Bacteria</taxon>
        <taxon>Pseudomonadati</taxon>
        <taxon>Pseudomonadota</taxon>
        <taxon>Gammaproteobacteria</taxon>
        <taxon>Nevskiales</taxon>
        <taxon>Nevskiaceae</taxon>
        <taxon>Solimonas</taxon>
    </lineage>
</organism>
<dbReference type="EMBL" id="JAAMOW010000001">
    <property type="protein sequence ID" value="NGY03351.1"/>
    <property type="molecule type" value="Genomic_DNA"/>
</dbReference>
<proteinExistence type="inferred from homology"/>
<dbReference type="PANTHER" id="PTHR43802:SF1">
    <property type="entry name" value="IP11341P-RELATED"/>
    <property type="match status" value="1"/>
</dbReference>
<evidence type="ECO:0000313" key="4">
    <source>
        <dbReference type="Proteomes" id="UP000472676"/>
    </source>
</evidence>
<dbReference type="Pfam" id="PF00378">
    <property type="entry name" value="ECH_1"/>
    <property type="match status" value="1"/>
</dbReference>
<dbReference type="GO" id="GO:0003824">
    <property type="term" value="F:catalytic activity"/>
    <property type="evidence" value="ECO:0007669"/>
    <property type="project" value="InterPro"/>
</dbReference>
<dbReference type="Gene3D" id="3.90.226.10">
    <property type="entry name" value="2-enoyl-CoA Hydratase, Chain A, domain 1"/>
    <property type="match status" value="1"/>
</dbReference>
<dbReference type="SUPFAM" id="SSF52096">
    <property type="entry name" value="ClpP/crotonase"/>
    <property type="match status" value="1"/>
</dbReference>
<evidence type="ECO:0000256" key="1">
    <source>
        <dbReference type="ARBA" id="ARBA00005254"/>
    </source>
</evidence>
<reference evidence="3 4" key="1">
    <citation type="journal article" date="2014" name="Int. J. Syst. Evol. Microbiol.">
        <title>Solimonas terrae sp. nov., isolated from soil.</title>
        <authorList>
            <person name="Kim S.J."/>
            <person name="Moon J.Y."/>
            <person name="Weon H.Y."/>
            <person name="Ahn J.H."/>
            <person name="Chen W.M."/>
            <person name="Kwon S.W."/>
        </authorList>
    </citation>
    <scope>NUCLEOTIDE SEQUENCE [LARGE SCALE GENOMIC DNA]</scope>
    <source>
        <strain evidence="3 4">KIS83-12</strain>
    </source>
</reference>
<evidence type="ECO:0000313" key="3">
    <source>
        <dbReference type="EMBL" id="NGY03351.1"/>
    </source>
</evidence>
<dbReference type="PANTHER" id="PTHR43802">
    <property type="entry name" value="ENOYL-COA HYDRATASE"/>
    <property type="match status" value="1"/>
</dbReference>
<dbReference type="InterPro" id="IPR001753">
    <property type="entry name" value="Enoyl-CoA_hydra/iso"/>
</dbReference>
<comment type="similarity">
    <text evidence="1 2">Belongs to the enoyl-CoA hydratase/isomerase family.</text>
</comment>
<dbReference type="InterPro" id="IPR018376">
    <property type="entry name" value="Enoyl-CoA_hyd/isom_CS"/>
</dbReference>
<dbReference type="InterPro" id="IPR014748">
    <property type="entry name" value="Enoyl-CoA_hydra_C"/>
</dbReference>
<dbReference type="CDD" id="cd06558">
    <property type="entry name" value="crotonase-like"/>
    <property type="match status" value="1"/>
</dbReference>
<dbReference type="AlphaFoldDB" id="A0A6M2BM62"/>
<dbReference type="PROSITE" id="PS00166">
    <property type="entry name" value="ENOYL_COA_HYDRATASE"/>
    <property type="match status" value="1"/>
</dbReference>
<sequence>MTCISLERRADGIALLTLNRPDARNALTLAMVRELRGVLDELASDRDCRVIVLAGEGRGFCAGLDLKIAVFGDEAARNTTEAMALQELFAGTIAQLRRLPQPIVAAVQGAAVGAGFGIALAADIRIAGHSANFIIGAVKIGLSAGECGISYHLPRLIGAGRAFEIMLTGRPIAAEEAMAIGLATRIVDDARLLDAALETAAAITANSPYSVKHTKQLMWANLEAQSLDAALELENHVQTVAMLTGDFREGAKAFAEKRPPRFRGD</sequence>
<dbReference type="Proteomes" id="UP000472676">
    <property type="component" value="Unassembled WGS sequence"/>
</dbReference>
<evidence type="ECO:0000256" key="2">
    <source>
        <dbReference type="RuleBase" id="RU003707"/>
    </source>
</evidence>
<dbReference type="InterPro" id="IPR029045">
    <property type="entry name" value="ClpP/crotonase-like_dom_sf"/>
</dbReference>
<dbReference type="Gene3D" id="1.10.12.10">
    <property type="entry name" value="Lyase 2-enoyl-coa Hydratase, Chain A, domain 2"/>
    <property type="match status" value="1"/>
</dbReference>
<gene>
    <name evidence="3" type="ORF">G7Y85_01090</name>
</gene>
<keyword evidence="4" id="KW-1185">Reference proteome</keyword>
<name>A0A6M2BM62_9GAMM</name>
<dbReference type="RefSeq" id="WP_166250768.1">
    <property type="nucleotide sequence ID" value="NZ_JAAMOW010000001.1"/>
</dbReference>
<protein>
    <submittedName>
        <fullName evidence="3">Enoyl-CoA hydratase</fullName>
    </submittedName>
</protein>